<dbReference type="Pfam" id="PF21910">
    <property type="entry name" value="GH85_C"/>
    <property type="match status" value="1"/>
</dbReference>
<accession>A0ABS7KUG2</accession>
<feature type="domain" description="F5/8 type C" evidence="2">
    <location>
        <begin position="800"/>
        <end position="946"/>
    </location>
</feature>
<organism evidence="4 5">
    <name type="scientific">Clostridium sardiniense</name>
    <name type="common">Clostridium absonum</name>
    <dbReference type="NCBI Taxonomy" id="29369"/>
    <lineage>
        <taxon>Bacteria</taxon>
        <taxon>Bacillati</taxon>
        <taxon>Bacillota</taxon>
        <taxon>Clostridia</taxon>
        <taxon>Eubacteriales</taxon>
        <taxon>Clostridiaceae</taxon>
        <taxon>Clostridium</taxon>
    </lineage>
</organism>
<evidence type="ECO:0000256" key="1">
    <source>
        <dbReference type="ARBA" id="ARBA00023295"/>
    </source>
</evidence>
<dbReference type="Gene3D" id="2.60.120.260">
    <property type="entry name" value="Galactose-binding domain-like"/>
    <property type="match status" value="2"/>
</dbReference>
<keyword evidence="1" id="KW-0326">Glycosidase</keyword>
<dbReference type="InterPro" id="IPR013783">
    <property type="entry name" value="Ig-like_fold"/>
</dbReference>
<dbReference type="InterPro" id="IPR032979">
    <property type="entry name" value="ENGase"/>
</dbReference>
<dbReference type="InterPro" id="IPR054110">
    <property type="entry name" value="EndoD-like_D2"/>
</dbReference>
<proteinExistence type="predicted"/>
<dbReference type="InterPro" id="IPR022409">
    <property type="entry name" value="PKD/Chitinase_dom"/>
</dbReference>
<reference evidence="4 5" key="1">
    <citation type="journal article" date="2021" name="Cell Host Microbe">
        <title>in vivo commensal control of Clostridioides difficile virulence.</title>
        <authorList>
            <person name="Girinathan B.P."/>
            <person name="Dibenedetto N."/>
            <person name="Worley J.N."/>
            <person name="Peltier J."/>
            <person name="Arrieta-Ortiz M.L."/>
            <person name="Rupa Christinal Immanuel S."/>
            <person name="Lavin R."/>
            <person name="Delaney M.L."/>
            <person name="Cummins C."/>
            <person name="Hoffmann M."/>
            <person name="Luo Y."/>
            <person name="Gonzalez-Escalona N."/>
            <person name="Allard M."/>
            <person name="Onderdonk A.B."/>
            <person name="Gerber G.K."/>
            <person name="Sonenshein A.L."/>
            <person name="Baliga N."/>
            <person name="Dupuy B."/>
            <person name="Bry L."/>
        </authorList>
    </citation>
    <scope>NUCLEOTIDE SEQUENCE [LARGE SCALE GENOMIC DNA]</scope>
    <source>
        <strain evidence="4 5">DSM 599</strain>
    </source>
</reference>
<dbReference type="InterPro" id="IPR000601">
    <property type="entry name" value="PKD_dom"/>
</dbReference>
<gene>
    <name evidence="4" type="ORF">K5V21_03165</name>
</gene>
<evidence type="ECO:0000313" key="4">
    <source>
        <dbReference type="EMBL" id="MBY0754449.1"/>
    </source>
</evidence>
<dbReference type="SUPFAM" id="SSF49785">
    <property type="entry name" value="Galactose-binding domain-like"/>
    <property type="match status" value="1"/>
</dbReference>
<dbReference type="InterPro" id="IPR008979">
    <property type="entry name" value="Galactose-bd-like_sf"/>
</dbReference>
<dbReference type="Pfam" id="PF00754">
    <property type="entry name" value="F5_F8_type_C"/>
    <property type="match status" value="1"/>
</dbReference>
<dbReference type="InterPro" id="IPR000421">
    <property type="entry name" value="FA58C"/>
</dbReference>
<dbReference type="EMBL" id="JAIKTU010000002">
    <property type="protein sequence ID" value="MBY0754449.1"/>
    <property type="molecule type" value="Genomic_DNA"/>
</dbReference>
<dbReference type="Pfam" id="PF00801">
    <property type="entry name" value="PKD"/>
    <property type="match status" value="1"/>
</dbReference>
<keyword evidence="1" id="KW-0378">Hydrolase</keyword>
<name>A0ABS7KUG2_CLOSR</name>
<dbReference type="CDD" id="cd06547">
    <property type="entry name" value="GH85_ENGase"/>
    <property type="match status" value="1"/>
</dbReference>
<dbReference type="InterPro" id="IPR005201">
    <property type="entry name" value="TIM_ENGase"/>
</dbReference>
<dbReference type="CDD" id="cd00146">
    <property type="entry name" value="PKD"/>
    <property type="match status" value="1"/>
</dbReference>
<dbReference type="SMART" id="SM00089">
    <property type="entry name" value="PKD"/>
    <property type="match status" value="1"/>
</dbReference>
<evidence type="ECO:0000259" key="2">
    <source>
        <dbReference type="PROSITE" id="PS50022"/>
    </source>
</evidence>
<dbReference type="PROSITE" id="PS50022">
    <property type="entry name" value="FA58C_3"/>
    <property type="match status" value="1"/>
</dbReference>
<keyword evidence="5" id="KW-1185">Reference proteome</keyword>
<evidence type="ECO:0000259" key="3">
    <source>
        <dbReference type="PROSITE" id="PS50093"/>
    </source>
</evidence>
<feature type="domain" description="PKD" evidence="3">
    <location>
        <begin position="721"/>
        <end position="789"/>
    </location>
</feature>
<dbReference type="PANTHER" id="PTHR13246:SF1">
    <property type="entry name" value="CYTOSOLIC ENDO-BETA-N-ACETYLGLUCOSAMINIDASE"/>
    <property type="match status" value="1"/>
</dbReference>
<sequence>MYLRKHKNKGAKLLVPAVLTITLGFNLVSCSTGSTVGNNSNINYKITAEQETDLVMQNQPTAPHWFPSELLAWNPSEDKNLEFNKSMVPLAKRVDKEKLSPVNKTQKKDMDVVAISIMNASTSGNPSQGSNKFSSNTFSYWQYIDKLVYWGGSSGEGIIVPPSADVTDSAHKNGVPVLGTIFFPTTEHGGKAEWVDEFLTKDKDGKFPMVDKLIEVAKTLGFDGWFINQETGLTKGENDFIDQKDTVKEASKITKKHSELMQEFIKQFKEKSNDLEVMWYDSITKDGEMDWQNALTEKNDYFLIDGDKKDVADSMFLNFWWTNKKLADKELLKASNERAKKVGVDPYDLYAGIDIQANGTNTPIRWDLFGGKDNTPFTSLGLYCPSWTFFSSSSIEDFQAKENRLWVNEFGDPSKDTEAKGTTWNGISKYAVERTAVSSLPFSTNFNIGNGYNFFINGEKVSSLDWNNRSLADIMPTYRWIINNEGNNTLKASLDFSNAFYGGNSINLSGNLEASKPSTIKLYSADLELNKDIKFSTSAKASKKVNLDLVLEFHDGSSETIKADKAIESEWTTVTYDVSKLAGKSIKSISYSVSSDEAISNLSLNLGNITIKDSKDSDKVNVTKLNIDDTSFEEDNMYAGVRLSWENENKDAVSHYEIYKVNEDKSKSFLGATPNTSFFLNALEREEKENKTKFEVVAVNKDSVRGKEASAEMEWPANDVPKANFTVSKTIVAPGEKIKFENLSSKITESIEWSFPGADVETSTENTPSVSYAKEGVYSVTLKAKNEKGEDVKLLEYFITVTKEAGNKFKDLSSKKKVTASSFVNANEAPEFALDGKSDTKWCATGTAPHDITIDLGNVKTVSEVYVEHAENGGESPDMNTEKYSIEVSEDGKTFTEVASIDKNKAATTLTTFKATKARYVKIIVKKPTQGSDSAARIYGIEVRGLDGTI</sequence>
<protein>
    <submittedName>
        <fullName evidence="4">Discoidin domain-containing protein</fullName>
    </submittedName>
</protein>
<dbReference type="PROSITE" id="PS50093">
    <property type="entry name" value="PKD"/>
    <property type="match status" value="1"/>
</dbReference>
<dbReference type="PANTHER" id="PTHR13246">
    <property type="entry name" value="ENDO BETA N-ACETYLGLUCOSAMINIDASE"/>
    <property type="match status" value="1"/>
</dbReference>
<dbReference type="InterPro" id="IPR035986">
    <property type="entry name" value="PKD_dom_sf"/>
</dbReference>
<dbReference type="Gene3D" id="2.60.40.10">
    <property type="entry name" value="Immunoglobulins"/>
    <property type="match status" value="2"/>
</dbReference>
<dbReference type="SUPFAM" id="SSF49299">
    <property type="entry name" value="PKD domain"/>
    <property type="match status" value="1"/>
</dbReference>
<dbReference type="Pfam" id="PF03644">
    <property type="entry name" value="Glyco_hydro_85"/>
    <property type="match status" value="1"/>
</dbReference>
<comment type="caution">
    <text evidence="4">The sequence shown here is derived from an EMBL/GenBank/DDBJ whole genome shotgun (WGS) entry which is preliminary data.</text>
</comment>
<evidence type="ECO:0000313" key="5">
    <source>
        <dbReference type="Proteomes" id="UP001299068"/>
    </source>
</evidence>
<dbReference type="RefSeq" id="WP_221859069.1">
    <property type="nucleotide sequence ID" value="NZ_JAIKTU010000002.1"/>
</dbReference>
<dbReference type="Proteomes" id="UP001299068">
    <property type="component" value="Unassembled WGS sequence"/>
</dbReference>
<dbReference type="Gene3D" id="3.20.20.80">
    <property type="entry name" value="Glycosidases"/>
    <property type="match status" value="1"/>
</dbReference>